<evidence type="ECO:0000313" key="1">
    <source>
        <dbReference type="EMBL" id="KAK9321028.1"/>
    </source>
</evidence>
<proteinExistence type="predicted"/>
<name>A0ACC3TIK9_9ASCO</name>
<evidence type="ECO:0000313" key="2">
    <source>
        <dbReference type="Proteomes" id="UP001489719"/>
    </source>
</evidence>
<accession>A0ACC3TIK9</accession>
<organism evidence="1 2">
    <name type="scientific">Lipomyces orientalis</name>
    <dbReference type="NCBI Taxonomy" id="1233043"/>
    <lineage>
        <taxon>Eukaryota</taxon>
        <taxon>Fungi</taxon>
        <taxon>Dikarya</taxon>
        <taxon>Ascomycota</taxon>
        <taxon>Saccharomycotina</taxon>
        <taxon>Lipomycetes</taxon>
        <taxon>Lipomycetales</taxon>
        <taxon>Lipomycetaceae</taxon>
        <taxon>Lipomyces</taxon>
    </lineage>
</organism>
<dbReference type="Proteomes" id="UP001489719">
    <property type="component" value="Unassembled WGS sequence"/>
</dbReference>
<dbReference type="EMBL" id="MU970109">
    <property type="protein sequence ID" value="KAK9321028.1"/>
    <property type="molecule type" value="Genomic_DNA"/>
</dbReference>
<comment type="caution">
    <text evidence="1">The sequence shown here is derived from an EMBL/GenBank/DDBJ whole genome shotgun (WGS) entry which is preliminary data.</text>
</comment>
<protein>
    <submittedName>
        <fullName evidence="1">Uncharacterized protein</fullName>
    </submittedName>
</protein>
<gene>
    <name evidence="1" type="ORF">V1517DRAFT_327620</name>
</gene>
<sequence>MAAAGAALAARPATFGDYPVRKSDIAGSVVCIVCFLVLAVVNMTMLRRNLARGHKFIPSGAMFGLCMARIITFSMRLAYTMHPTNTNVAIAANIFLAAGVIILFILNILFSQRVFTSRHPSLAYVGSPFYNVMRVFYISVIVFLIVLIVTTGVFYHTNHTVQQGISQFRKVAMVYFVVSAFMPIPIVAAAYAIPRSEKDETWPVHYAHWIEKYSGLYAPDPRKKPSAAEFYAEIAQGETRRPVHVIPPPERGAREVSVALIVISSVILTFATAVRTASNFVVVSLLDKPWYDYRVTMYLCIALAELLVEITWIVGRVDLKFYIPDKKWDQSMSSTDSDKDGLEVDGETEGELDRVLRADDTGALEKQV</sequence>
<keyword evidence="2" id="KW-1185">Reference proteome</keyword>
<reference evidence="2" key="1">
    <citation type="journal article" date="2024" name="Front. Bioeng. Biotechnol.">
        <title>Genome-scale model development and genomic sequencing of the oleaginous clade Lipomyces.</title>
        <authorList>
            <person name="Czajka J.J."/>
            <person name="Han Y."/>
            <person name="Kim J."/>
            <person name="Mondo S.J."/>
            <person name="Hofstad B.A."/>
            <person name="Robles A."/>
            <person name="Haridas S."/>
            <person name="Riley R."/>
            <person name="LaButti K."/>
            <person name="Pangilinan J."/>
            <person name="Andreopoulos W."/>
            <person name="Lipzen A."/>
            <person name="Yan J."/>
            <person name="Wang M."/>
            <person name="Ng V."/>
            <person name="Grigoriev I.V."/>
            <person name="Spatafora J.W."/>
            <person name="Magnuson J.K."/>
            <person name="Baker S.E."/>
            <person name="Pomraning K.R."/>
        </authorList>
    </citation>
    <scope>NUCLEOTIDE SEQUENCE [LARGE SCALE GENOMIC DNA]</scope>
    <source>
        <strain evidence="2">CBS 10300</strain>
    </source>
</reference>